<reference evidence="2" key="1">
    <citation type="submission" date="2016-10" db="EMBL/GenBank/DDBJ databases">
        <authorList>
            <person name="Varghese N."/>
            <person name="Submissions S."/>
        </authorList>
    </citation>
    <scope>NUCLEOTIDE SEQUENCE [LARGE SCALE GENOMIC DNA]</scope>
    <source>
        <strain evidence="2">DSM 44232</strain>
    </source>
</reference>
<protein>
    <submittedName>
        <fullName evidence="1">Uncharacterized protein</fullName>
    </submittedName>
</protein>
<keyword evidence="2" id="KW-1185">Reference proteome</keyword>
<dbReference type="EMBL" id="FOYL01000002">
    <property type="protein sequence ID" value="SFR02721.1"/>
    <property type="molecule type" value="Genomic_DNA"/>
</dbReference>
<dbReference type="AlphaFoldDB" id="A0A1I6DBH9"/>
<evidence type="ECO:0000313" key="1">
    <source>
        <dbReference type="EMBL" id="SFR02721.1"/>
    </source>
</evidence>
<gene>
    <name evidence="1" type="ORF">SAMN04488564_102165</name>
</gene>
<dbReference type="RefSeq" id="WP_218164363.1">
    <property type="nucleotide sequence ID" value="NZ_FOYL01000002.1"/>
</dbReference>
<dbReference type="STRING" id="84724.SAMN04488564_102165"/>
<organism evidence="1 2">
    <name type="scientific">Lentzea waywayandensis</name>
    <dbReference type="NCBI Taxonomy" id="84724"/>
    <lineage>
        <taxon>Bacteria</taxon>
        <taxon>Bacillati</taxon>
        <taxon>Actinomycetota</taxon>
        <taxon>Actinomycetes</taxon>
        <taxon>Pseudonocardiales</taxon>
        <taxon>Pseudonocardiaceae</taxon>
        <taxon>Lentzea</taxon>
    </lineage>
</organism>
<evidence type="ECO:0000313" key="2">
    <source>
        <dbReference type="Proteomes" id="UP000198583"/>
    </source>
</evidence>
<dbReference type="Proteomes" id="UP000198583">
    <property type="component" value="Unassembled WGS sequence"/>
</dbReference>
<accession>A0A1I6DBH9</accession>
<name>A0A1I6DBH9_9PSEU</name>
<proteinExistence type="predicted"/>
<sequence length="108" mass="11850">MRVTGERPGGTASGALGLDYRGRELQDTAYRPAGELRAKTGHLLHSAVLNDYAQICLTKLRSHATDVLDADDLATLDALLDETLPHSIARRDDLGVRTTRTTWIARRP</sequence>